<gene>
    <name evidence="1" type="ORF">FHU40_000841</name>
</gene>
<protein>
    <submittedName>
        <fullName evidence="1">Uncharacterized protein</fullName>
    </submittedName>
</protein>
<sequence length="75" mass="8165">MGVTLGDVTTLDGPFPDYLSGRNPLAEFARFCEDLGVETGEEAAAALALWRSLYRHTTWLGPLDGDLPVREPGCR</sequence>
<dbReference type="Proteomes" id="UP000589626">
    <property type="component" value="Unassembled WGS sequence"/>
</dbReference>
<name>A0A7W4VSW3_9ACTN</name>
<accession>A0A7W4VSW3</accession>
<reference evidence="1 2" key="1">
    <citation type="submission" date="2020-08" db="EMBL/GenBank/DDBJ databases">
        <title>Sequencing the genomes of 1000 actinobacteria strains.</title>
        <authorList>
            <person name="Klenk H.-P."/>
        </authorList>
    </citation>
    <scope>NUCLEOTIDE SEQUENCE [LARGE SCALE GENOMIC DNA]</scope>
    <source>
        <strain evidence="1 2">DSM 105498</strain>
    </source>
</reference>
<organism evidence="1 2">
    <name type="scientific">Nocardioides soli</name>
    <dbReference type="NCBI Taxonomy" id="1036020"/>
    <lineage>
        <taxon>Bacteria</taxon>
        <taxon>Bacillati</taxon>
        <taxon>Actinomycetota</taxon>
        <taxon>Actinomycetes</taxon>
        <taxon>Propionibacteriales</taxon>
        <taxon>Nocardioidaceae</taxon>
        <taxon>Nocardioides</taxon>
    </lineage>
</organism>
<evidence type="ECO:0000313" key="1">
    <source>
        <dbReference type="EMBL" id="MBB3041040.1"/>
    </source>
</evidence>
<proteinExistence type="predicted"/>
<dbReference type="EMBL" id="JACHWR010000001">
    <property type="protein sequence ID" value="MBB3041040.1"/>
    <property type="molecule type" value="Genomic_DNA"/>
</dbReference>
<comment type="caution">
    <text evidence="1">The sequence shown here is derived from an EMBL/GenBank/DDBJ whole genome shotgun (WGS) entry which is preliminary data.</text>
</comment>
<evidence type="ECO:0000313" key="2">
    <source>
        <dbReference type="Proteomes" id="UP000589626"/>
    </source>
</evidence>
<dbReference type="AlphaFoldDB" id="A0A7W4VSW3"/>
<keyword evidence="2" id="KW-1185">Reference proteome</keyword>